<name>A0A2W4TEV1_9CYAN</name>
<dbReference type="EMBL" id="QBMC01000297">
    <property type="protein sequence ID" value="PZO07736.1"/>
    <property type="molecule type" value="Genomic_DNA"/>
</dbReference>
<accession>A0A2W4TEV1</accession>
<evidence type="ECO:0000313" key="2">
    <source>
        <dbReference type="Proteomes" id="UP000249354"/>
    </source>
</evidence>
<proteinExistence type="predicted"/>
<organism evidence="1 2">
    <name type="scientific">Leptolyngbya foveolarum</name>
    <dbReference type="NCBI Taxonomy" id="47253"/>
    <lineage>
        <taxon>Bacteria</taxon>
        <taxon>Bacillati</taxon>
        <taxon>Cyanobacteriota</taxon>
        <taxon>Cyanophyceae</taxon>
        <taxon>Leptolyngbyales</taxon>
        <taxon>Leptolyngbyaceae</taxon>
        <taxon>Leptolyngbya group</taxon>
        <taxon>Leptolyngbya</taxon>
    </lineage>
</organism>
<sequence>MDALNASITVFTSELNSPIGYVVNNVNGVAVDIPPEVEKSIKEDMYYASREKVKLLNDKYGQYATFGQQITLLYTPAQTLRAQEILRENNAISASYLTPEEKQEYRDFITSQGSCTVNYGLADMAGLGSITITFGQRPDLDARLREDTTGATFFR</sequence>
<evidence type="ECO:0000313" key="1">
    <source>
        <dbReference type="EMBL" id="PZO07736.1"/>
    </source>
</evidence>
<gene>
    <name evidence="1" type="ORF">DCF25_22650</name>
</gene>
<reference evidence="1 2" key="2">
    <citation type="submission" date="2018-06" db="EMBL/GenBank/DDBJ databases">
        <title>Metagenomic assembly of (sub)arctic Cyanobacteria and their associated microbiome from non-axenic cultures.</title>
        <authorList>
            <person name="Baurain D."/>
        </authorList>
    </citation>
    <scope>NUCLEOTIDE SEQUENCE [LARGE SCALE GENOMIC DNA]</scope>
    <source>
        <strain evidence="1">ULC129bin1</strain>
    </source>
</reference>
<dbReference type="AlphaFoldDB" id="A0A2W4TEV1"/>
<comment type="caution">
    <text evidence="1">The sequence shown here is derived from an EMBL/GenBank/DDBJ whole genome shotgun (WGS) entry which is preliminary data.</text>
</comment>
<protein>
    <submittedName>
        <fullName evidence="1">Uncharacterized protein</fullName>
    </submittedName>
</protein>
<dbReference type="Proteomes" id="UP000249354">
    <property type="component" value="Unassembled WGS sequence"/>
</dbReference>
<reference evidence="2" key="1">
    <citation type="submission" date="2018-04" db="EMBL/GenBank/DDBJ databases">
        <authorList>
            <person name="Cornet L."/>
        </authorList>
    </citation>
    <scope>NUCLEOTIDE SEQUENCE [LARGE SCALE GENOMIC DNA]</scope>
</reference>